<dbReference type="Gene3D" id="3.50.4.10">
    <property type="entry name" value="Hepatocyte Growth Factor"/>
    <property type="match status" value="1"/>
</dbReference>
<dbReference type="EMBL" id="CAJNOJ010000179">
    <property type="protein sequence ID" value="CAF1249595.1"/>
    <property type="molecule type" value="Genomic_DNA"/>
</dbReference>
<dbReference type="InterPro" id="IPR003609">
    <property type="entry name" value="Pan_app"/>
</dbReference>
<feature type="region of interest" description="Disordered" evidence="1">
    <location>
        <begin position="96"/>
        <end position="128"/>
    </location>
</feature>
<evidence type="ECO:0000259" key="2">
    <source>
        <dbReference type="Pfam" id="PF00024"/>
    </source>
</evidence>
<name>A0A814ZX21_ADIRI</name>
<evidence type="ECO:0000256" key="1">
    <source>
        <dbReference type="SAM" id="MobiDB-lite"/>
    </source>
</evidence>
<comment type="caution">
    <text evidence="3">The sequence shown here is derived from an EMBL/GenBank/DDBJ whole genome shotgun (WGS) entry which is preliminary data.</text>
</comment>
<dbReference type="Proteomes" id="UP000663852">
    <property type="component" value="Unassembled WGS sequence"/>
</dbReference>
<organism evidence="3 4">
    <name type="scientific">Adineta ricciae</name>
    <name type="common">Rotifer</name>
    <dbReference type="NCBI Taxonomy" id="249248"/>
    <lineage>
        <taxon>Eukaryota</taxon>
        <taxon>Metazoa</taxon>
        <taxon>Spiralia</taxon>
        <taxon>Gnathifera</taxon>
        <taxon>Rotifera</taxon>
        <taxon>Eurotatoria</taxon>
        <taxon>Bdelloidea</taxon>
        <taxon>Adinetida</taxon>
        <taxon>Adinetidae</taxon>
        <taxon>Adineta</taxon>
    </lineage>
</organism>
<feature type="domain" description="Apple" evidence="2">
    <location>
        <begin position="23"/>
        <end position="70"/>
    </location>
</feature>
<sequence length="207" mass="21695">MSILIDKIFQCVQSTCLPFYNQTTSNIFRCQTNCLNRDECTAATFYQSNLLCQLFNSPTNQNTNMSYQMNVVTMIAISGTRYPPIITSTSTTATTTTTTSTKTTTSTTSTTTTTSTKTTTSTTSTTTTTTTPPPCGPGVCCNATCPACTYGGATYFCRAYSSSTSGYNIYTSLASCNANGATSYYCNYSGSCGSVGGSPGFGSGSGC</sequence>
<gene>
    <name evidence="3" type="ORF">EDS130_LOCUS27899</name>
</gene>
<protein>
    <recommendedName>
        <fullName evidence="2">Apple domain-containing protein</fullName>
    </recommendedName>
</protein>
<accession>A0A814ZX21</accession>
<reference evidence="3" key="1">
    <citation type="submission" date="2021-02" db="EMBL/GenBank/DDBJ databases">
        <authorList>
            <person name="Nowell W R."/>
        </authorList>
    </citation>
    <scope>NUCLEOTIDE SEQUENCE</scope>
</reference>
<proteinExistence type="predicted"/>
<dbReference type="AlphaFoldDB" id="A0A814ZX21"/>
<evidence type="ECO:0000313" key="4">
    <source>
        <dbReference type="Proteomes" id="UP000663852"/>
    </source>
</evidence>
<evidence type="ECO:0000313" key="3">
    <source>
        <dbReference type="EMBL" id="CAF1249595.1"/>
    </source>
</evidence>
<dbReference type="Pfam" id="PF00024">
    <property type="entry name" value="PAN_1"/>
    <property type="match status" value="1"/>
</dbReference>